<evidence type="ECO:0000256" key="1">
    <source>
        <dbReference type="ARBA" id="ARBA00010466"/>
    </source>
</evidence>
<comment type="caution">
    <text evidence="6">The sequence shown here is derived from an EMBL/GenBank/DDBJ whole genome shotgun (WGS) entry which is preliminary data.</text>
</comment>
<reference evidence="7" key="1">
    <citation type="journal article" date="2019" name="Int. J. Syst. Evol. Microbiol.">
        <title>The Global Catalogue of Microorganisms (GCM) 10K type strain sequencing project: providing services to taxonomists for standard genome sequencing and annotation.</title>
        <authorList>
            <consortium name="The Broad Institute Genomics Platform"/>
            <consortium name="The Broad Institute Genome Sequencing Center for Infectious Disease"/>
            <person name="Wu L."/>
            <person name="Ma J."/>
        </authorList>
    </citation>
    <scope>NUCLEOTIDE SEQUENCE [LARGE SCALE GENOMIC DNA]</scope>
    <source>
        <strain evidence="7">KCTC 52039</strain>
    </source>
</reference>
<organism evidence="6 7">
    <name type="scientific">Cypionkella sinensis</name>
    <dbReference type="NCBI Taxonomy" id="1756043"/>
    <lineage>
        <taxon>Bacteria</taxon>
        <taxon>Pseudomonadati</taxon>
        <taxon>Pseudomonadota</taxon>
        <taxon>Alphaproteobacteria</taxon>
        <taxon>Rhodobacterales</taxon>
        <taxon>Paracoccaceae</taxon>
        <taxon>Cypionkella</taxon>
    </lineage>
</organism>
<protein>
    <submittedName>
        <fullName evidence="6">Sugar-binding transcriptional regulator</fullName>
    </submittedName>
</protein>
<evidence type="ECO:0000259" key="5">
    <source>
        <dbReference type="Pfam" id="PF04198"/>
    </source>
</evidence>
<dbReference type="Proteomes" id="UP001595547">
    <property type="component" value="Unassembled WGS sequence"/>
</dbReference>
<sequence>MMRRHITFVKFHDICNIARNTRSKQMRPLAGETQEDQILMARAAWLYYIGALNQEATAKRLGITRARVNKLLSDARDSGLVSITINPANVGLLPVEEAIRQRYGLDFCICTPALGHDVSGGDSDAILAPFAFRAVGAAAAAHLRRHLSETPHAVIGTGWGRTLEQMTLQLAGVSAPEAKFISLMGSLQSNLSYNPFEVVHAFARATGAEGFFLPVPFIADTPSVRDILLSQQSVQQALALANATTVAYISIGELREGSLLRSQAMISASDLAELQQLGAVGDTNGLFFDRQGKAVDHPLNRRTIALGFEDLRQTCTVALVAGLSKLEAAKGFLASGVARGLIIDGDTAIALSKS</sequence>
<dbReference type="InterPro" id="IPR051054">
    <property type="entry name" value="SorC_transcr_regulators"/>
</dbReference>
<evidence type="ECO:0000256" key="2">
    <source>
        <dbReference type="ARBA" id="ARBA00023015"/>
    </source>
</evidence>
<keyword evidence="3" id="KW-0238">DNA-binding</keyword>
<evidence type="ECO:0000256" key="3">
    <source>
        <dbReference type="ARBA" id="ARBA00023125"/>
    </source>
</evidence>
<dbReference type="PANTHER" id="PTHR34294:SF1">
    <property type="entry name" value="TRANSCRIPTIONAL REGULATOR LSRR"/>
    <property type="match status" value="1"/>
</dbReference>
<gene>
    <name evidence="6" type="ORF">ACFOGH_08740</name>
</gene>
<feature type="domain" description="Sugar-binding" evidence="5">
    <location>
        <begin position="92"/>
        <end position="350"/>
    </location>
</feature>
<evidence type="ECO:0000256" key="4">
    <source>
        <dbReference type="ARBA" id="ARBA00023163"/>
    </source>
</evidence>
<proteinExistence type="inferred from homology"/>
<evidence type="ECO:0000313" key="6">
    <source>
        <dbReference type="EMBL" id="MFC3181072.1"/>
    </source>
</evidence>
<dbReference type="SUPFAM" id="SSF100950">
    <property type="entry name" value="NagB/RpiA/CoA transferase-like"/>
    <property type="match status" value="1"/>
</dbReference>
<dbReference type="PANTHER" id="PTHR34294">
    <property type="entry name" value="TRANSCRIPTIONAL REGULATOR-RELATED"/>
    <property type="match status" value="1"/>
</dbReference>
<keyword evidence="7" id="KW-1185">Reference proteome</keyword>
<accession>A0ABV7J2T7</accession>
<dbReference type="InterPro" id="IPR037171">
    <property type="entry name" value="NagB/RpiA_transferase-like"/>
</dbReference>
<dbReference type="InterPro" id="IPR036388">
    <property type="entry name" value="WH-like_DNA-bd_sf"/>
</dbReference>
<name>A0ABV7J2T7_9RHOB</name>
<comment type="similarity">
    <text evidence="1">Belongs to the SorC transcriptional regulatory family.</text>
</comment>
<keyword evidence="2" id="KW-0805">Transcription regulation</keyword>
<dbReference type="RefSeq" id="WP_380072686.1">
    <property type="nucleotide sequence ID" value="NZ_JBHRTO010000001.1"/>
</dbReference>
<evidence type="ECO:0000313" key="7">
    <source>
        <dbReference type="Proteomes" id="UP001595547"/>
    </source>
</evidence>
<keyword evidence="4" id="KW-0804">Transcription</keyword>
<dbReference type="EMBL" id="JBHRTO010000001">
    <property type="protein sequence ID" value="MFC3181072.1"/>
    <property type="molecule type" value="Genomic_DNA"/>
</dbReference>
<dbReference type="Pfam" id="PF04198">
    <property type="entry name" value="Sugar-bind"/>
    <property type="match status" value="1"/>
</dbReference>
<dbReference type="InterPro" id="IPR007324">
    <property type="entry name" value="Sugar-bd_dom_put"/>
</dbReference>
<dbReference type="Gene3D" id="3.40.50.1360">
    <property type="match status" value="1"/>
</dbReference>
<dbReference type="Gene3D" id="1.10.10.10">
    <property type="entry name" value="Winged helix-like DNA-binding domain superfamily/Winged helix DNA-binding domain"/>
    <property type="match status" value="1"/>
</dbReference>